<proteinExistence type="predicted"/>
<dbReference type="EMBL" id="UINC01037867">
    <property type="protein sequence ID" value="SVB34009.1"/>
    <property type="molecule type" value="Genomic_DNA"/>
</dbReference>
<evidence type="ECO:0000313" key="2">
    <source>
        <dbReference type="EMBL" id="SVB34009.1"/>
    </source>
</evidence>
<evidence type="ECO:0000259" key="1">
    <source>
        <dbReference type="Pfam" id="PF00198"/>
    </source>
</evidence>
<dbReference type="InterPro" id="IPR001078">
    <property type="entry name" value="2-oxoacid_DH_actylTfrase"/>
</dbReference>
<dbReference type="Pfam" id="PF00198">
    <property type="entry name" value="2-oxoacid_dh"/>
    <property type="match status" value="1"/>
</dbReference>
<sequence>MTGDHQAIDGAVAGNFCRRLQQLVENPSRVT</sequence>
<feature type="domain" description="2-oxoacid dehydrogenase acyltransferase catalytic" evidence="1">
    <location>
        <begin position="1"/>
        <end position="30"/>
    </location>
</feature>
<dbReference type="GO" id="GO:0016746">
    <property type="term" value="F:acyltransferase activity"/>
    <property type="evidence" value="ECO:0007669"/>
    <property type="project" value="InterPro"/>
</dbReference>
<protein>
    <recommendedName>
        <fullName evidence="1">2-oxoacid dehydrogenase acyltransferase catalytic domain-containing protein</fullName>
    </recommendedName>
</protein>
<organism evidence="2">
    <name type="scientific">marine metagenome</name>
    <dbReference type="NCBI Taxonomy" id="408172"/>
    <lineage>
        <taxon>unclassified sequences</taxon>
        <taxon>metagenomes</taxon>
        <taxon>ecological metagenomes</taxon>
    </lineage>
</organism>
<dbReference type="AlphaFoldDB" id="A0A382D790"/>
<dbReference type="SUPFAM" id="SSF52777">
    <property type="entry name" value="CoA-dependent acyltransferases"/>
    <property type="match status" value="1"/>
</dbReference>
<reference evidence="2" key="1">
    <citation type="submission" date="2018-05" db="EMBL/GenBank/DDBJ databases">
        <authorList>
            <person name="Lanie J.A."/>
            <person name="Ng W.-L."/>
            <person name="Kazmierczak K.M."/>
            <person name="Andrzejewski T.M."/>
            <person name="Davidsen T.M."/>
            <person name="Wayne K.J."/>
            <person name="Tettelin H."/>
            <person name="Glass J.I."/>
            <person name="Rusch D."/>
            <person name="Podicherti R."/>
            <person name="Tsui H.-C.T."/>
            <person name="Winkler M.E."/>
        </authorList>
    </citation>
    <scope>NUCLEOTIDE SEQUENCE</scope>
</reference>
<gene>
    <name evidence="2" type="ORF">METZ01_LOCUS186863</name>
</gene>
<dbReference type="InterPro" id="IPR023213">
    <property type="entry name" value="CAT-like_dom_sf"/>
</dbReference>
<accession>A0A382D790</accession>
<dbReference type="Gene3D" id="3.30.559.10">
    <property type="entry name" value="Chloramphenicol acetyltransferase-like domain"/>
    <property type="match status" value="1"/>
</dbReference>
<name>A0A382D790_9ZZZZ</name>